<evidence type="ECO:0000313" key="2">
    <source>
        <dbReference type="Proteomes" id="UP000003980"/>
    </source>
</evidence>
<evidence type="ECO:0000313" key="1">
    <source>
        <dbReference type="EMBL" id="EHP70346.1"/>
    </source>
</evidence>
<organism evidence="1 2">
    <name type="scientific">Metallosphaera yellowstonensis MK1</name>
    <dbReference type="NCBI Taxonomy" id="671065"/>
    <lineage>
        <taxon>Archaea</taxon>
        <taxon>Thermoproteota</taxon>
        <taxon>Thermoprotei</taxon>
        <taxon>Sulfolobales</taxon>
        <taxon>Sulfolobaceae</taxon>
        <taxon>Metallosphaera</taxon>
    </lineage>
</organism>
<sequence length="88" mass="10062">MNLYPILSPWASQESRGIAPLILLRPLSGVTPTHLLPVGARERWGNPHILRKMLRDAFSCLSRVNPHLSHLKVLPFGKPVHIWGRTWR</sequence>
<gene>
    <name evidence="1" type="ORF">MetMK1DRAFT_00008480</name>
</gene>
<dbReference type="Proteomes" id="UP000003980">
    <property type="component" value="Unassembled WGS sequence"/>
</dbReference>
<dbReference type="EMBL" id="JH597761">
    <property type="protein sequence ID" value="EHP70346.1"/>
    <property type="molecule type" value="Genomic_DNA"/>
</dbReference>
<protein>
    <submittedName>
        <fullName evidence="1">Uncharacterized protein</fullName>
    </submittedName>
</protein>
<reference evidence="1 2" key="1">
    <citation type="submission" date="2012-01" db="EMBL/GenBank/DDBJ databases">
        <title>Improved High-Quality Draft sequence of Metallosphaera yellowstonensis MK1.</title>
        <authorList>
            <consortium name="US DOE Joint Genome Institute"/>
            <person name="Lucas S."/>
            <person name="Han J."/>
            <person name="Cheng J.-F."/>
            <person name="Goodwin L."/>
            <person name="Pitluck S."/>
            <person name="Peters L."/>
            <person name="Teshima H."/>
            <person name="Detter J.C."/>
            <person name="Han C."/>
            <person name="Tapia R."/>
            <person name="Land M."/>
            <person name="Hauser L."/>
            <person name="Kyrpides N."/>
            <person name="Kozubal M."/>
            <person name="Macur R.E."/>
            <person name="Jay Z."/>
            <person name="Inskeep W."/>
            <person name="Woyke T."/>
        </authorList>
    </citation>
    <scope>NUCLEOTIDE SEQUENCE [LARGE SCALE GENOMIC DNA]</scope>
    <source>
        <strain evidence="1 2">MK1</strain>
    </source>
</reference>
<name>H2C275_9CREN</name>
<proteinExistence type="predicted"/>
<accession>H2C275</accession>
<keyword evidence="2" id="KW-1185">Reference proteome</keyword>
<dbReference type="HOGENOM" id="CLU_2461838_0_0_2"/>
<dbReference type="AlphaFoldDB" id="H2C275"/>